<evidence type="ECO:0000256" key="1">
    <source>
        <dbReference type="ARBA" id="ARBA00000900"/>
    </source>
</evidence>
<evidence type="ECO:0000256" key="7">
    <source>
        <dbReference type="ARBA" id="ARBA00022833"/>
    </source>
</evidence>
<comment type="catalytic activity">
    <reaction evidence="1">
        <text>S-ubiquitinyl-[E2 ubiquitin-conjugating enzyme]-L-cysteine + [acceptor protein]-L-lysine = [E2 ubiquitin-conjugating enzyme]-L-cysteine + N(6)-ubiquitinyl-[acceptor protein]-L-lysine.</text>
        <dbReference type="EC" id="2.3.2.27"/>
    </reaction>
</comment>
<proteinExistence type="predicted"/>
<dbReference type="AlphaFoldDB" id="A0A8J5RQY7"/>
<comment type="caution">
    <text evidence="8">The sequence shown here is derived from an EMBL/GenBank/DDBJ whole genome shotgun (WGS) entry which is preliminary data.</text>
</comment>
<sequence>MGVGLERRYLGGGEWGKELDSAEDACDLSAPSESFNRTGMNHPHQSIHNLPANLAVDPGFVFPSRSMDEGSRNENAGESARGFIKRKNAAGIGTCYNMDFSRLYEVSNVVDEHGDMRLDIDSMTYEELLALEEQIGDVNTGLAKCHILDKLKTSIYVPGSSCVSDKSSESSLENDACIICQLHLADRII</sequence>
<keyword evidence="9" id="KW-1185">Reference proteome</keyword>
<dbReference type="InterPro" id="IPR045191">
    <property type="entry name" value="MBR1/2-like"/>
</dbReference>
<dbReference type="EMBL" id="JAAALK010000447">
    <property type="protein sequence ID" value="KAG8044661.1"/>
    <property type="molecule type" value="Genomic_DNA"/>
</dbReference>
<dbReference type="OrthoDB" id="8062037at2759"/>
<evidence type="ECO:0000256" key="5">
    <source>
        <dbReference type="ARBA" id="ARBA00022771"/>
    </source>
</evidence>
<accession>A0A8J5RQY7</accession>
<dbReference type="PANTHER" id="PTHR22937">
    <property type="entry name" value="E3 UBIQUITIN-PROTEIN LIGASE RNF165"/>
    <property type="match status" value="1"/>
</dbReference>
<keyword evidence="7" id="KW-0862">Zinc</keyword>
<dbReference type="GO" id="GO:0008270">
    <property type="term" value="F:zinc ion binding"/>
    <property type="evidence" value="ECO:0007669"/>
    <property type="project" value="UniProtKB-KW"/>
</dbReference>
<reference evidence="8" key="1">
    <citation type="journal article" date="2021" name="bioRxiv">
        <title>Whole Genome Assembly and Annotation of Northern Wild Rice, Zizania palustris L., Supports a Whole Genome Duplication in the Zizania Genus.</title>
        <authorList>
            <person name="Haas M."/>
            <person name="Kono T."/>
            <person name="Macchietto M."/>
            <person name="Millas R."/>
            <person name="McGilp L."/>
            <person name="Shao M."/>
            <person name="Duquette J."/>
            <person name="Hirsch C.N."/>
            <person name="Kimball J."/>
        </authorList>
    </citation>
    <scope>NUCLEOTIDE SEQUENCE</scope>
    <source>
        <tissue evidence="8">Fresh leaf tissue</tissue>
    </source>
</reference>
<evidence type="ECO:0000256" key="6">
    <source>
        <dbReference type="ARBA" id="ARBA00022786"/>
    </source>
</evidence>
<gene>
    <name evidence="8" type="ORF">GUJ93_ZPchr0773g40573</name>
</gene>
<evidence type="ECO:0000313" key="9">
    <source>
        <dbReference type="Proteomes" id="UP000729402"/>
    </source>
</evidence>
<evidence type="ECO:0000256" key="3">
    <source>
        <dbReference type="ARBA" id="ARBA00022679"/>
    </source>
</evidence>
<dbReference type="PANTHER" id="PTHR22937:SF67">
    <property type="entry name" value="E3 UBIQUITIN-PROTEIN LIGASE ZFP1-RELATED"/>
    <property type="match status" value="1"/>
</dbReference>
<evidence type="ECO:0000256" key="2">
    <source>
        <dbReference type="ARBA" id="ARBA00012483"/>
    </source>
</evidence>
<name>A0A8J5RQY7_ZIZPA</name>
<keyword evidence="5" id="KW-0863">Zinc-finger</keyword>
<evidence type="ECO:0000313" key="8">
    <source>
        <dbReference type="EMBL" id="KAG8044661.1"/>
    </source>
</evidence>
<protein>
    <recommendedName>
        <fullName evidence="2">RING-type E3 ubiquitin transferase</fullName>
        <ecNumber evidence="2">2.3.2.27</ecNumber>
    </recommendedName>
</protein>
<dbReference type="EC" id="2.3.2.27" evidence="2"/>
<keyword evidence="6" id="KW-0833">Ubl conjugation pathway</keyword>
<keyword evidence="3" id="KW-0808">Transferase</keyword>
<dbReference type="GO" id="GO:0061630">
    <property type="term" value="F:ubiquitin protein ligase activity"/>
    <property type="evidence" value="ECO:0007669"/>
    <property type="project" value="UniProtKB-EC"/>
</dbReference>
<keyword evidence="4" id="KW-0479">Metal-binding</keyword>
<dbReference type="Proteomes" id="UP000729402">
    <property type="component" value="Unassembled WGS sequence"/>
</dbReference>
<organism evidence="8 9">
    <name type="scientific">Zizania palustris</name>
    <name type="common">Northern wild rice</name>
    <dbReference type="NCBI Taxonomy" id="103762"/>
    <lineage>
        <taxon>Eukaryota</taxon>
        <taxon>Viridiplantae</taxon>
        <taxon>Streptophyta</taxon>
        <taxon>Embryophyta</taxon>
        <taxon>Tracheophyta</taxon>
        <taxon>Spermatophyta</taxon>
        <taxon>Magnoliopsida</taxon>
        <taxon>Liliopsida</taxon>
        <taxon>Poales</taxon>
        <taxon>Poaceae</taxon>
        <taxon>BOP clade</taxon>
        <taxon>Oryzoideae</taxon>
        <taxon>Oryzeae</taxon>
        <taxon>Zizaniinae</taxon>
        <taxon>Zizania</taxon>
    </lineage>
</organism>
<evidence type="ECO:0000256" key="4">
    <source>
        <dbReference type="ARBA" id="ARBA00022723"/>
    </source>
</evidence>
<reference evidence="8" key="2">
    <citation type="submission" date="2021-02" db="EMBL/GenBank/DDBJ databases">
        <authorList>
            <person name="Kimball J.A."/>
            <person name="Haas M.W."/>
            <person name="Macchietto M."/>
            <person name="Kono T."/>
            <person name="Duquette J."/>
            <person name="Shao M."/>
        </authorList>
    </citation>
    <scope>NUCLEOTIDE SEQUENCE</scope>
    <source>
        <tissue evidence="8">Fresh leaf tissue</tissue>
    </source>
</reference>